<evidence type="ECO:0000313" key="3">
    <source>
        <dbReference type="Proteomes" id="UP000053144"/>
    </source>
</evidence>
<dbReference type="EMBL" id="KQ258258">
    <property type="protein sequence ID" value="KOM25225.1"/>
    <property type="molecule type" value="Genomic_DNA"/>
</dbReference>
<evidence type="ECO:0000313" key="2">
    <source>
        <dbReference type="EMBL" id="KOM25225.1"/>
    </source>
</evidence>
<dbReference type="Gramene" id="KOM25225">
    <property type="protein sequence ID" value="KOM25225"/>
    <property type="gene ID" value="LR48_Vigan62s000200"/>
</dbReference>
<gene>
    <name evidence="2" type="ORF">LR48_Vigan62s000200</name>
</gene>
<reference evidence="3" key="1">
    <citation type="journal article" date="2015" name="Proc. Natl. Acad. Sci. U.S.A.">
        <title>Genome sequencing of adzuki bean (Vigna angularis) provides insight into high starch and low fat accumulation and domestication.</title>
        <authorList>
            <person name="Yang K."/>
            <person name="Tian Z."/>
            <person name="Chen C."/>
            <person name="Luo L."/>
            <person name="Zhao B."/>
            <person name="Wang Z."/>
            <person name="Yu L."/>
            <person name="Li Y."/>
            <person name="Sun Y."/>
            <person name="Li W."/>
            <person name="Chen Y."/>
            <person name="Li Y."/>
            <person name="Zhang Y."/>
            <person name="Ai D."/>
            <person name="Zhao J."/>
            <person name="Shang C."/>
            <person name="Ma Y."/>
            <person name="Wu B."/>
            <person name="Wang M."/>
            <person name="Gao L."/>
            <person name="Sun D."/>
            <person name="Zhang P."/>
            <person name="Guo F."/>
            <person name="Wang W."/>
            <person name="Li Y."/>
            <person name="Wang J."/>
            <person name="Varshney R.K."/>
            <person name="Wang J."/>
            <person name="Ling H.Q."/>
            <person name="Wan P."/>
        </authorList>
    </citation>
    <scope>NUCLEOTIDE SEQUENCE</scope>
    <source>
        <strain evidence="3">cv. Jingnong 6</strain>
    </source>
</reference>
<feature type="region of interest" description="Disordered" evidence="1">
    <location>
        <begin position="7"/>
        <end position="33"/>
    </location>
</feature>
<feature type="compositionally biased region" description="Gly residues" evidence="1">
    <location>
        <begin position="14"/>
        <end position="25"/>
    </location>
</feature>
<dbReference type="Proteomes" id="UP000053144">
    <property type="component" value="Unassembled WGS sequence"/>
</dbReference>
<proteinExistence type="predicted"/>
<accession>A0A0L9T3P0</accession>
<dbReference type="AlphaFoldDB" id="A0A0L9T3P0"/>
<evidence type="ECO:0000256" key="1">
    <source>
        <dbReference type="SAM" id="MobiDB-lite"/>
    </source>
</evidence>
<organism evidence="2 3">
    <name type="scientific">Phaseolus angularis</name>
    <name type="common">Azuki bean</name>
    <name type="synonym">Vigna angularis</name>
    <dbReference type="NCBI Taxonomy" id="3914"/>
    <lineage>
        <taxon>Eukaryota</taxon>
        <taxon>Viridiplantae</taxon>
        <taxon>Streptophyta</taxon>
        <taxon>Embryophyta</taxon>
        <taxon>Tracheophyta</taxon>
        <taxon>Spermatophyta</taxon>
        <taxon>Magnoliopsida</taxon>
        <taxon>eudicotyledons</taxon>
        <taxon>Gunneridae</taxon>
        <taxon>Pentapetalae</taxon>
        <taxon>rosids</taxon>
        <taxon>fabids</taxon>
        <taxon>Fabales</taxon>
        <taxon>Fabaceae</taxon>
        <taxon>Papilionoideae</taxon>
        <taxon>50 kb inversion clade</taxon>
        <taxon>NPAAA clade</taxon>
        <taxon>indigoferoid/millettioid clade</taxon>
        <taxon>Phaseoleae</taxon>
        <taxon>Vigna</taxon>
    </lineage>
</organism>
<sequence length="129" mass="13860">MAIFHLESSLESSGKGGGGSTGGGDEQVSFPSSVSSSYLEESYREMGLRSFVPTAEEVSGPHSPVYWGERVIHGISIQLLKGGVPIDDVPLEPEDKSLKSEMKFNPKANEKGANLLQLQTCLIPTQQHT</sequence>
<name>A0A0L9T3P0_PHAAN</name>
<protein>
    <submittedName>
        <fullName evidence="2">Uncharacterized protein</fullName>
    </submittedName>
</protein>